<keyword evidence="2 5" id="KW-0808">Transferase</keyword>
<dbReference type="PANTHER" id="PTHR43464">
    <property type="entry name" value="METHYLTRANSFERASE"/>
    <property type="match status" value="1"/>
</dbReference>
<reference evidence="7" key="5">
    <citation type="submission" date="2020-02" db="EMBL/GenBank/DDBJ databases">
        <authorList>
            <person name="Littmann E."/>
            <person name="Sorbara M."/>
        </authorList>
    </citation>
    <scope>NUCLEOTIDE SEQUENCE</scope>
    <source>
        <strain evidence="7">MSK.2.26</strain>
    </source>
</reference>
<dbReference type="Proteomes" id="UP000315200">
    <property type="component" value="Unassembled WGS sequence"/>
</dbReference>
<reference evidence="5 9" key="1">
    <citation type="submission" date="2015-09" db="EMBL/GenBank/DDBJ databases">
        <authorList>
            <consortium name="Pathogen Informatics"/>
        </authorList>
    </citation>
    <scope>NUCLEOTIDE SEQUENCE [LARGE SCALE GENOMIC DNA]</scope>
    <source>
        <strain evidence="5 9">2789STDY5834865</strain>
    </source>
</reference>
<reference evidence="7 12" key="4">
    <citation type="journal article" date="2020" name="Cell Host Microbe">
        <title>Functional and Genomic Variation between Human-Derived Isolates of Lachnospiraceae Reveals Inter- and Intra-Species Diversity.</title>
        <authorList>
            <person name="Sorbara M.T."/>
            <person name="Littmann E.R."/>
            <person name="Fontana E."/>
            <person name="Moody T.U."/>
            <person name="Kohout C.E."/>
            <person name="Gjonbalaj M."/>
            <person name="Eaton V."/>
            <person name="Seok R."/>
            <person name="Leiner I.M."/>
            <person name="Pamer E.G."/>
        </authorList>
    </citation>
    <scope>NUCLEOTIDE SEQUENCE [LARGE SCALE GENOMIC DNA]</scope>
    <source>
        <strain evidence="7 12">MSK.2.26</strain>
    </source>
</reference>
<dbReference type="Gene3D" id="3.40.50.150">
    <property type="entry name" value="Vaccinia Virus protein VP39"/>
    <property type="match status" value="1"/>
</dbReference>
<dbReference type="Pfam" id="PF13649">
    <property type="entry name" value="Methyltransf_25"/>
    <property type="match status" value="1"/>
</dbReference>
<evidence type="ECO:0000256" key="3">
    <source>
        <dbReference type="ARBA" id="ARBA00022691"/>
    </source>
</evidence>
<dbReference type="SUPFAM" id="SSF53335">
    <property type="entry name" value="S-adenosyl-L-methionine-dependent methyltransferases"/>
    <property type="match status" value="1"/>
</dbReference>
<dbReference type="EMBL" id="CZAB01000044">
    <property type="protein sequence ID" value="CUP67671.1"/>
    <property type="molecule type" value="Genomic_DNA"/>
</dbReference>
<evidence type="ECO:0000313" key="7">
    <source>
        <dbReference type="EMBL" id="NSJ44362.1"/>
    </source>
</evidence>
<evidence type="ECO:0000256" key="2">
    <source>
        <dbReference type="ARBA" id="ARBA00022679"/>
    </source>
</evidence>
<dbReference type="InterPro" id="IPR041698">
    <property type="entry name" value="Methyltransf_25"/>
</dbReference>
<evidence type="ECO:0000259" key="4">
    <source>
        <dbReference type="Pfam" id="PF13649"/>
    </source>
</evidence>
<dbReference type="Gene3D" id="2.20.25.110">
    <property type="entry name" value="S-adenosyl-L-methionine-dependent methyltransferases"/>
    <property type="match status" value="1"/>
</dbReference>
<evidence type="ECO:0000313" key="11">
    <source>
        <dbReference type="Proteomes" id="UP000501069"/>
    </source>
</evidence>
<evidence type="ECO:0000313" key="12">
    <source>
        <dbReference type="Proteomes" id="UP000719916"/>
    </source>
</evidence>
<dbReference type="EMBL" id="CP050964">
    <property type="protein sequence ID" value="QIX93682.1"/>
    <property type="molecule type" value="Genomic_DNA"/>
</dbReference>
<evidence type="ECO:0000313" key="5">
    <source>
        <dbReference type="EMBL" id="CUP67671.1"/>
    </source>
</evidence>
<proteinExistence type="predicted"/>
<sequence>MFECISKMLERPQLFQETKVPFWNDKYISKQMLKAHLDPDFNGASRKLPFIELSVNWIKETIPPADYAALLDLGCGPGLYAERFARAGFQVTGVDFSEGSIDYARDSAKRSGLDIRYIYHDYLDLELNRCFDFITMIYCDYGALSERKRRTVMQTMYHHLKLGGRVLLDVFSMEKYKAFREGNTWELNPGGGFWREQGYVVLNRYSKFTEDVTLEQIAVLSERDTAVYYLWNQYFTMETLEREAVQCGFRVSGVYGDVAGRVYDGTGDTIAVLLEKL</sequence>
<reference evidence="6 10" key="2">
    <citation type="submission" date="2019-06" db="EMBL/GenBank/DDBJ databases">
        <title>Draft genome sequence of [Clostridium] clostridioforme NBRC 113352.</title>
        <authorList>
            <person name="Miura T."/>
            <person name="Furukawa M."/>
            <person name="Shimamura M."/>
            <person name="Ohyama Y."/>
            <person name="Yamazoe A."/>
            <person name="Kawasaki H."/>
        </authorList>
    </citation>
    <scope>NUCLEOTIDE SEQUENCE [LARGE SCALE GENOMIC DNA]</scope>
    <source>
        <strain evidence="6 10">NBRC 113352</strain>
    </source>
</reference>
<evidence type="ECO:0000313" key="6">
    <source>
        <dbReference type="EMBL" id="GEA37878.1"/>
    </source>
</evidence>
<dbReference type="InterPro" id="IPR029063">
    <property type="entry name" value="SAM-dependent_MTases_sf"/>
</dbReference>
<protein>
    <submittedName>
        <fullName evidence="6 7">SAM-dependent methyltransferase</fullName>
    </submittedName>
    <submittedName>
        <fullName evidence="5">Methyltransferase type 11</fullName>
        <ecNumber evidence="5">2.1.1.-</ecNumber>
    </submittedName>
</protein>
<dbReference type="GO" id="GO:0008168">
    <property type="term" value="F:methyltransferase activity"/>
    <property type="evidence" value="ECO:0007669"/>
    <property type="project" value="UniProtKB-KW"/>
</dbReference>
<evidence type="ECO:0000313" key="8">
    <source>
        <dbReference type="EMBL" id="QIX93682.1"/>
    </source>
</evidence>
<evidence type="ECO:0000313" key="9">
    <source>
        <dbReference type="Proteomes" id="UP000095512"/>
    </source>
</evidence>
<keyword evidence="1 5" id="KW-0489">Methyltransferase</keyword>
<accession>A0A174Q702</accession>
<dbReference type="Proteomes" id="UP000719916">
    <property type="component" value="Unassembled WGS sequence"/>
</dbReference>
<dbReference type="CDD" id="cd02440">
    <property type="entry name" value="AdoMet_MTases"/>
    <property type="match status" value="1"/>
</dbReference>
<dbReference type="RefSeq" id="WP_002583956.1">
    <property type="nucleotide sequence ID" value="NZ_BJLB01000001.1"/>
</dbReference>
<dbReference type="EMBL" id="JAAISW010000017">
    <property type="protein sequence ID" value="NSJ44362.1"/>
    <property type="molecule type" value="Genomic_DNA"/>
</dbReference>
<dbReference type="Proteomes" id="UP000095512">
    <property type="component" value="Unassembled WGS sequence"/>
</dbReference>
<dbReference type="EC" id="2.1.1.-" evidence="5"/>
<evidence type="ECO:0000256" key="1">
    <source>
        <dbReference type="ARBA" id="ARBA00022603"/>
    </source>
</evidence>
<reference evidence="8 11" key="3">
    <citation type="submission" date="2019-11" db="EMBL/GenBank/DDBJ databases">
        <title>FDA dAtabase for Regulatory Grade micrObial Sequences (FDA-ARGOS): Supporting development and validation of Infectious Disease Dx tests.</title>
        <authorList>
            <person name="Turner S."/>
            <person name="Byrd R."/>
            <person name="Tallon L."/>
            <person name="Sadzewicz L."/>
            <person name="Vavikolanu K."/>
            <person name="Mehta A."/>
            <person name="Aluvathingal J."/>
            <person name="Nadendla S."/>
            <person name="Myers T."/>
            <person name="Yan Y."/>
            <person name="Sichtig H."/>
        </authorList>
    </citation>
    <scope>NUCLEOTIDE SEQUENCE [LARGE SCALE GENOMIC DNA]</scope>
    <source>
        <strain evidence="8 11">FDAARGOS_739</strain>
    </source>
</reference>
<gene>
    <name evidence="5" type="primary">cypM_1</name>
    <name evidence="6" type="ORF">Ccl03g_35910</name>
    <name evidence="5" type="ORF">ERS852480_03833</name>
    <name evidence="8" type="ORF">FOC47_25970</name>
    <name evidence="7" type="ORF">G5B26_12395</name>
</gene>
<name>A0A174Q702_9FIRM</name>
<dbReference type="PANTHER" id="PTHR43464:SF19">
    <property type="entry name" value="UBIQUINONE BIOSYNTHESIS O-METHYLTRANSFERASE, MITOCHONDRIAL"/>
    <property type="match status" value="1"/>
</dbReference>
<keyword evidence="3" id="KW-0949">S-adenosyl-L-methionine</keyword>
<dbReference type="Proteomes" id="UP000501069">
    <property type="component" value="Chromosome"/>
</dbReference>
<dbReference type="AlphaFoldDB" id="A0A174Q702"/>
<dbReference type="EMBL" id="BJLB01000001">
    <property type="protein sequence ID" value="GEA37878.1"/>
    <property type="molecule type" value="Genomic_DNA"/>
</dbReference>
<organism evidence="5 9">
    <name type="scientific">Enterocloster clostridioformis</name>
    <dbReference type="NCBI Taxonomy" id="1531"/>
    <lineage>
        <taxon>Bacteria</taxon>
        <taxon>Bacillati</taxon>
        <taxon>Bacillota</taxon>
        <taxon>Clostridia</taxon>
        <taxon>Lachnospirales</taxon>
        <taxon>Lachnospiraceae</taxon>
        <taxon>Enterocloster</taxon>
    </lineage>
</organism>
<evidence type="ECO:0000313" key="10">
    <source>
        <dbReference type="Proteomes" id="UP000315200"/>
    </source>
</evidence>
<feature type="domain" description="Methyltransferase" evidence="4">
    <location>
        <begin position="71"/>
        <end position="164"/>
    </location>
</feature>
<dbReference type="GO" id="GO:0032259">
    <property type="term" value="P:methylation"/>
    <property type="evidence" value="ECO:0007669"/>
    <property type="project" value="UniProtKB-KW"/>
</dbReference>
<dbReference type="GeneID" id="57964650"/>